<organism evidence="1 2">
    <name type="scientific">Actinomadura rugatobispora</name>
    <dbReference type="NCBI Taxonomy" id="1994"/>
    <lineage>
        <taxon>Bacteria</taxon>
        <taxon>Bacillati</taxon>
        <taxon>Actinomycetota</taxon>
        <taxon>Actinomycetes</taxon>
        <taxon>Streptosporangiales</taxon>
        <taxon>Thermomonosporaceae</taxon>
        <taxon>Actinomadura</taxon>
    </lineage>
</organism>
<dbReference type="Proteomes" id="UP001596074">
    <property type="component" value="Unassembled WGS sequence"/>
</dbReference>
<dbReference type="RefSeq" id="WP_378285905.1">
    <property type="nucleotide sequence ID" value="NZ_JBHSON010000050.1"/>
</dbReference>
<sequence>MAYELGVFVQKTDCGRTVVTHNGGTALTAVLNWAGDADLSIATAFQNARQRLVNEVFCGEQADPAQPAD</sequence>
<comment type="caution">
    <text evidence="1">The sequence shown here is derived from an EMBL/GenBank/DDBJ whole genome shotgun (WGS) entry which is preliminary data.</text>
</comment>
<proteinExistence type="predicted"/>
<keyword evidence="2" id="KW-1185">Reference proteome</keyword>
<name>A0ABW1AAF2_9ACTN</name>
<evidence type="ECO:0000313" key="2">
    <source>
        <dbReference type="Proteomes" id="UP001596074"/>
    </source>
</evidence>
<reference evidence="2" key="1">
    <citation type="journal article" date="2019" name="Int. J. Syst. Evol. Microbiol.">
        <title>The Global Catalogue of Microorganisms (GCM) 10K type strain sequencing project: providing services to taxonomists for standard genome sequencing and annotation.</title>
        <authorList>
            <consortium name="The Broad Institute Genomics Platform"/>
            <consortium name="The Broad Institute Genome Sequencing Center for Infectious Disease"/>
            <person name="Wu L."/>
            <person name="Ma J."/>
        </authorList>
    </citation>
    <scope>NUCLEOTIDE SEQUENCE [LARGE SCALE GENOMIC DNA]</scope>
    <source>
        <strain evidence="2">KCTC 42087</strain>
    </source>
</reference>
<accession>A0ABW1AAF2</accession>
<gene>
    <name evidence="1" type="ORF">ACFPZN_31485</name>
</gene>
<dbReference type="EMBL" id="JBHSON010000050">
    <property type="protein sequence ID" value="MFC5750170.1"/>
    <property type="molecule type" value="Genomic_DNA"/>
</dbReference>
<protein>
    <submittedName>
        <fullName evidence="1">Uncharacterized protein</fullName>
    </submittedName>
</protein>
<evidence type="ECO:0000313" key="1">
    <source>
        <dbReference type="EMBL" id="MFC5750170.1"/>
    </source>
</evidence>